<evidence type="ECO:0000313" key="2">
    <source>
        <dbReference type="EMBL" id="PFH63087.1"/>
    </source>
</evidence>
<dbReference type="AlphaFoldDB" id="A0A2A9PRV7"/>
<organism evidence="2 3">
    <name type="scientific">Ophiocordyceps unilateralis</name>
    <name type="common">Zombie-ant fungus</name>
    <name type="synonym">Torrubia unilateralis</name>
    <dbReference type="NCBI Taxonomy" id="268505"/>
    <lineage>
        <taxon>Eukaryota</taxon>
        <taxon>Fungi</taxon>
        <taxon>Dikarya</taxon>
        <taxon>Ascomycota</taxon>
        <taxon>Pezizomycotina</taxon>
        <taxon>Sordariomycetes</taxon>
        <taxon>Hypocreomycetidae</taxon>
        <taxon>Hypocreales</taxon>
        <taxon>Ophiocordycipitaceae</taxon>
        <taxon>Ophiocordyceps</taxon>
    </lineage>
</organism>
<dbReference type="Proteomes" id="UP000037136">
    <property type="component" value="Unassembled WGS sequence"/>
</dbReference>
<evidence type="ECO:0000256" key="1">
    <source>
        <dbReference type="SAM" id="MobiDB-lite"/>
    </source>
</evidence>
<feature type="region of interest" description="Disordered" evidence="1">
    <location>
        <begin position="41"/>
        <end position="116"/>
    </location>
</feature>
<name>A0A2A9PRV7_OPHUN</name>
<reference evidence="2 3" key="2">
    <citation type="journal article" date="2017" name="Sci. Rep.">
        <title>Ant-infecting Ophiocordyceps genomes reveal a high diversity of potential behavioral manipulation genes and a possible major role for enterotoxins.</title>
        <authorList>
            <person name="de Bekker C."/>
            <person name="Ohm R.A."/>
            <person name="Evans H.C."/>
            <person name="Brachmann A."/>
            <person name="Hughes D.P."/>
        </authorList>
    </citation>
    <scope>NUCLEOTIDE SEQUENCE [LARGE SCALE GENOMIC DNA]</scope>
    <source>
        <strain evidence="2 3">SC16a</strain>
    </source>
</reference>
<reference evidence="2 3" key="1">
    <citation type="journal article" date="2015" name="BMC Genomics">
        <title>Gene expression during zombie ant biting behavior reflects the complexity underlying fungal parasitic behavioral manipulation.</title>
        <authorList>
            <person name="de Bekker C."/>
            <person name="Ohm R.A."/>
            <person name="Loreto R.G."/>
            <person name="Sebastian A."/>
            <person name="Albert I."/>
            <person name="Merrow M."/>
            <person name="Brachmann A."/>
            <person name="Hughes D.P."/>
        </authorList>
    </citation>
    <scope>NUCLEOTIDE SEQUENCE [LARGE SCALE GENOMIC DNA]</scope>
    <source>
        <strain evidence="2 3">SC16a</strain>
    </source>
</reference>
<protein>
    <submittedName>
        <fullName evidence="2">Uncharacterized protein</fullName>
    </submittedName>
</protein>
<feature type="compositionally biased region" description="Low complexity" evidence="1">
    <location>
        <begin position="87"/>
        <end position="100"/>
    </location>
</feature>
<accession>A0A2A9PRV7</accession>
<proteinExistence type="predicted"/>
<dbReference type="EMBL" id="LAZP02000009">
    <property type="protein sequence ID" value="PFH63087.1"/>
    <property type="molecule type" value="Genomic_DNA"/>
</dbReference>
<gene>
    <name evidence="2" type="ORF">XA68_18224</name>
</gene>
<comment type="caution">
    <text evidence="2">The sequence shown here is derived from an EMBL/GenBank/DDBJ whole genome shotgun (WGS) entry which is preliminary data.</text>
</comment>
<keyword evidence="3" id="KW-1185">Reference proteome</keyword>
<evidence type="ECO:0000313" key="3">
    <source>
        <dbReference type="Proteomes" id="UP000037136"/>
    </source>
</evidence>
<sequence>MISRGTTLTGHAIASRTRYRLQDAWKTNNAAIYHQYRTRARDEGLERSLGTPLPLASPVSETPQIGHTGPRRQVASTSPPSSPTPRMPRQTAQPPAATAADSRPNPVSWPTPKLNNHKLGAQEVNDIIDILRNRMIATRKTIALYNHWMGRSGTAGQIAPFLCTREMWSRDNTLDIAHQT</sequence>